<gene>
    <name evidence="1" type="ORF">ACOLOM_LOCUS123</name>
</gene>
<sequence length="215" mass="24732">MPHDPLIFIHVALTKELRGDIMSILKEESPDSSPTCEEVKCAMFYSITSQPGLSGIDLGNFLIKRVVRELQAEFGTIKIFSTLSPIPGFRQWLANTINIKDRAVLDEEEEINIKKLEDPDRMSAKNESGARILGELIHRKDWFDDPKFVEVLKPILMRLCARYLITEKHRNAALDPVAQYVVIKYPRRNNIARTITKLKHKLQRELEAYSQILTC</sequence>
<proteinExistence type="predicted"/>
<organism evidence="1 2">
    <name type="scientific">Acaulospora colombiana</name>
    <dbReference type="NCBI Taxonomy" id="27376"/>
    <lineage>
        <taxon>Eukaryota</taxon>
        <taxon>Fungi</taxon>
        <taxon>Fungi incertae sedis</taxon>
        <taxon>Mucoromycota</taxon>
        <taxon>Glomeromycotina</taxon>
        <taxon>Glomeromycetes</taxon>
        <taxon>Diversisporales</taxon>
        <taxon>Acaulosporaceae</taxon>
        <taxon>Acaulospora</taxon>
    </lineage>
</organism>
<name>A0ACA9JW14_9GLOM</name>
<evidence type="ECO:0000313" key="2">
    <source>
        <dbReference type="Proteomes" id="UP000789525"/>
    </source>
</evidence>
<protein>
    <submittedName>
        <fullName evidence="1">11269_t:CDS:1</fullName>
    </submittedName>
</protein>
<comment type="caution">
    <text evidence="1">The sequence shown here is derived from an EMBL/GenBank/DDBJ whole genome shotgun (WGS) entry which is preliminary data.</text>
</comment>
<dbReference type="Proteomes" id="UP000789525">
    <property type="component" value="Unassembled WGS sequence"/>
</dbReference>
<evidence type="ECO:0000313" key="1">
    <source>
        <dbReference type="EMBL" id="CAG8439273.1"/>
    </source>
</evidence>
<dbReference type="EMBL" id="CAJVPT010000130">
    <property type="protein sequence ID" value="CAG8439273.1"/>
    <property type="molecule type" value="Genomic_DNA"/>
</dbReference>
<reference evidence="1" key="1">
    <citation type="submission" date="2021-06" db="EMBL/GenBank/DDBJ databases">
        <authorList>
            <person name="Kallberg Y."/>
            <person name="Tangrot J."/>
            <person name="Rosling A."/>
        </authorList>
    </citation>
    <scope>NUCLEOTIDE SEQUENCE</scope>
    <source>
        <strain evidence="1">CL356</strain>
    </source>
</reference>
<keyword evidence="2" id="KW-1185">Reference proteome</keyword>
<accession>A0ACA9JW14</accession>